<evidence type="ECO:0000256" key="5">
    <source>
        <dbReference type="ARBA" id="ARBA00022741"/>
    </source>
</evidence>
<comment type="catalytic activity">
    <reaction evidence="1">
        <text>ATP + protein L-histidine = ADP + protein N-phospho-L-histidine.</text>
        <dbReference type="EC" id="2.7.13.3"/>
    </reaction>
</comment>
<proteinExistence type="predicted"/>
<feature type="domain" description="Histidine kinase" evidence="9">
    <location>
        <begin position="145"/>
        <end position="364"/>
    </location>
</feature>
<keyword evidence="4" id="KW-0808">Transferase</keyword>
<evidence type="ECO:0000313" key="10">
    <source>
        <dbReference type="EMBL" id="MCX2560891.1"/>
    </source>
</evidence>
<evidence type="ECO:0000256" key="4">
    <source>
        <dbReference type="ARBA" id="ARBA00022679"/>
    </source>
</evidence>
<dbReference type="EC" id="2.7.13.3" evidence="2"/>
<gene>
    <name evidence="10" type="ORF">OQ252_05665</name>
</gene>
<dbReference type="SMART" id="SM00388">
    <property type="entry name" value="HisKA"/>
    <property type="match status" value="1"/>
</dbReference>
<dbReference type="Pfam" id="PF00989">
    <property type="entry name" value="PAS"/>
    <property type="match status" value="1"/>
</dbReference>
<keyword evidence="7 10" id="KW-0067">ATP-binding</keyword>
<dbReference type="EMBL" id="JAPIUX010000003">
    <property type="protein sequence ID" value="MCX2560891.1"/>
    <property type="molecule type" value="Genomic_DNA"/>
</dbReference>
<dbReference type="Pfam" id="PF00512">
    <property type="entry name" value="HisKA"/>
    <property type="match status" value="1"/>
</dbReference>
<dbReference type="InterPro" id="IPR013767">
    <property type="entry name" value="PAS_fold"/>
</dbReference>
<dbReference type="PANTHER" id="PTHR43065">
    <property type="entry name" value="SENSOR HISTIDINE KINASE"/>
    <property type="match status" value="1"/>
</dbReference>
<dbReference type="InterPro" id="IPR004358">
    <property type="entry name" value="Sig_transdc_His_kin-like_C"/>
</dbReference>
<dbReference type="CDD" id="cd00082">
    <property type="entry name" value="HisKA"/>
    <property type="match status" value="1"/>
</dbReference>
<organism evidence="10 11">
    <name type="scientific">Acetobacter farinalis</name>
    <dbReference type="NCBI Taxonomy" id="1260984"/>
    <lineage>
        <taxon>Bacteria</taxon>
        <taxon>Pseudomonadati</taxon>
        <taxon>Pseudomonadota</taxon>
        <taxon>Alphaproteobacteria</taxon>
        <taxon>Acetobacterales</taxon>
        <taxon>Acetobacteraceae</taxon>
        <taxon>Acetobacter</taxon>
    </lineage>
</organism>
<dbReference type="Gene3D" id="1.10.287.130">
    <property type="match status" value="1"/>
</dbReference>
<accession>A0ABT3Q6I3</accession>
<dbReference type="PANTHER" id="PTHR43065:SF10">
    <property type="entry name" value="PEROXIDE STRESS-ACTIVATED HISTIDINE KINASE MAK3"/>
    <property type="match status" value="1"/>
</dbReference>
<evidence type="ECO:0000259" key="9">
    <source>
        <dbReference type="PROSITE" id="PS50109"/>
    </source>
</evidence>
<dbReference type="InterPro" id="IPR036890">
    <property type="entry name" value="HATPase_C_sf"/>
</dbReference>
<dbReference type="GO" id="GO:0005524">
    <property type="term" value="F:ATP binding"/>
    <property type="evidence" value="ECO:0007669"/>
    <property type="project" value="UniProtKB-KW"/>
</dbReference>
<dbReference type="InterPro" id="IPR003594">
    <property type="entry name" value="HATPase_dom"/>
</dbReference>
<reference evidence="10 11" key="1">
    <citation type="submission" date="2022-11" db="EMBL/GenBank/DDBJ databases">
        <title>Genome sequencing of Acetobacter type strain.</title>
        <authorList>
            <person name="Heo J."/>
            <person name="Lee D."/>
            <person name="Han B.-H."/>
            <person name="Hong S.-B."/>
            <person name="Kwon S.-W."/>
        </authorList>
    </citation>
    <scope>NUCLEOTIDE SEQUENCE [LARGE SCALE GENOMIC DNA]</scope>
    <source>
        <strain evidence="10 11">KACC 21251</strain>
    </source>
</reference>
<dbReference type="SMART" id="SM00091">
    <property type="entry name" value="PAS"/>
    <property type="match status" value="1"/>
</dbReference>
<dbReference type="Pfam" id="PF02518">
    <property type="entry name" value="HATPase_c"/>
    <property type="match status" value="1"/>
</dbReference>
<evidence type="ECO:0000313" key="11">
    <source>
        <dbReference type="Proteomes" id="UP001526446"/>
    </source>
</evidence>
<dbReference type="Proteomes" id="UP001526446">
    <property type="component" value="Unassembled WGS sequence"/>
</dbReference>
<keyword evidence="3" id="KW-0597">Phosphoprotein</keyword>
<dbReference type="Gene3D" id="3.30.450.20">
    <property type="entry name" value="PAS domain"/>
    <property type="match status" value="1"/>
</dbReference>
<evidence type="ECO:0000256" key="7">
    <source>
        <dbReference type="ARBA" id="ARBA00022840"/>
    </source>
</evidence>
<keyword evidence="5" id="KW-0547">Nucleotide-binding</keyword>
<dbReference type="SUPFAM" id="SSF55785">
    <property type="entry name" value="PYP-like sensor domain (PAS domain)"/>
    <property type="match status" value="1"/>
</dbReference>
<dbReference type="Gene3D" id="3.30.565.10">
    <property type="entry name" value="Histidine kinase-like ATPase, C-terminal domain"/>
    <property type="match status" value="1"/>
</dbReference>
<dbReference type="InterPro" id="IPR035965">
    <property type="entry name" value="PAS-like_dom_sf"/>
</dbReference>
<evidence type="ECO:0000256" key="2">
    <source>
        <dbReference type="ARBA" id="ARBA00012438"/>
    </source>
</evidence>
<keyword evidence="8" id="KW-0902">Two-component regulatory system</keyword>
<dbReference type="PRINTS" id="PR00344">
    <property type="entry name" value="BCTRLSENSOR"/>
</dbReference>
<evidence type="ECO:0000256" key="1">
    <source>
        <dbReference type="ARBA" id="ARBA00000085"/>
    </source>
</evidence>
<name>A0ABT3Q6I3_9PROT</name>
<keyword evidence="11" id="KW-1185">Reference proteome</keyword>
<evidence type="ECO:0000256" key="8">
    <source>
        <dbReference type="ARBA" id="ARBA00023012"/>
    </source>
</evidence>
<comment type="caution">
    <text evidence="10">The sequence shown here is derived from an EMBL/GenBank/DDBJ whole genome shotgun (WGS) entry which is preliminary data.</text>
</comment>
<protein>
    <recommendedName>
        <fullName evidence="2">histidine kinase</fullName>
        <ecNumber evidence="2">2.7.13.3</ecNumber>
    </recommendedName>
</protein>
<keyword evidence="6" id="KW-0418">Kinase</keyword>
<dbReference type="InterPro" id="IPR000014">
    <property type="entry name" value="PAS"/>
</dbReference>
<evidence type="ECO:0000256" key="3">
    <source>
        <dbReference type="ARBA" id="ARBA00022553"/>
    </source>
</evidence>
<dbReference type="PROSITE" id="PS50109">
    <property type="entry name" value="HIS_KIN"/>
    <property type="match status" value="1"/>
</dbReference>
<dbReference type="InterPro" id="IPR003661">
    <property type="entry name" value="HisK_dim/P_dom"/>
</dbReference>
<dbReference type="InterPro" id="IPR005467">
    <property type="entry name" value="His_kinase_dom"/>
</dbReference>
<evidence type="ECO:0000256" key="6">
    <source>
        <dbReference type="ARBA" id="ARBA00022777"/>
    </source>
</evidence>
<dbReference type="SMART" id="SM00387">
    <property type="entry name" value="HATPase_c"/>
    <property type="match status" value="1"/>
</dbReference>
<dbReference type="SUPFAM" id="SSF55874">
    <property type="entry name" value="ATPase domain of HSP90 chaperone/DNA topoisomerase II/histidine kinase"/>
    <property type="match status" value="1"/>
</dbReference>
<sequence>MKISKPSQEGSGPGPGLLLDSLPVAVLELGPANELRFANAAAEEFFATSRHQLCQSTLTDLVPEDHPLFLLVQHVRGEGCTITEHELVFSSPRFHHEGVTVQGADVLDYPGSVLLTFHDSSAARALDRQLAFRSAARSVSGMAEMLAHEVRNPLSGIKGAAQILEHSVGEGDKELATLICDEVDRIDALVERIGMFGEAPTEYRSLNIHRVLEHVRLLASKGCAAGLRIVERYDPSLPHVWGNRDQLVQMLLNLVKNAAEAIRESDKPGEITLSTSYRPGIRLAIPGTTQWRHLPLVVTVRDTGPGISETIRPHLFEPFISTKMSGSGLGLALVGKIMDDHGGVIEVESRPGRTEISLYLPVVPEGHETA</sequence>
<dbReference type="InterPro" id="IPR036097">
    <property type="entry name" value="HisK_dim/P_sf"/>
</dbReference>
<dbReference type="RefSeq" id="WP_166120819.1">
    <property type="nucleotide sequence ID" value="NZ_JAPIUX010000003.1"/>
</dbReference>
<dbReference type="SUPFAM" id="SSF47384">
    <property type="entry name" value="Homodimeric domain of signal transducing histidine kinase"/>
    <property type="match status" value="1"/>
</dbReference>